<feature type="transmembrane region" description="Helical" evidence="7">
    <location>
        <begin position="69"/>
        <end position="90"/>
    </location>
</feature>
<comment type="subcellular location">
    <subcellularLocation>
        <location evidence="1">Cell membrane</location>
        <topology evidence="1">Multi-pass membrane protein</topology>
    </subcellularLocation>
</comment>
<accession>A0ABT5KGA9</accession>
<dbReference type="EMBL" id="JAQQXT010000007">
    <property type="protein sequence ID" value="MDC8772427.1"/>
    <property type="molecule type" value="Genomic_DNA"/>
</dbReference>
<feature type="region of interest" description="Disordered" evidence="6">
    <location>
        <begin position="15"/>
        <end position="34"/>
    </location>
</feature>
<keyword evidence="2" id="KW-1003">Cell membrane</keyword>
<evidence type="ECO:0000256" key="2">
    <source>
        <dbReference type="ARBA" id="ARBA00022475"/>
    </source>
</evidence>
<keyword evidence="3 7" id="KW-0812">Transmembrane</keyword>
<keyword evidence="5 7" id="KW-0472">Membrane</keyword>
<dbReference type="Pfam" id="PF03899">
    <property type="entry name" value="ATP-synt_I"/>
    <property type="match status" value="1"/>
</dbReference>
<comment type="caution">
    <text evidence="8">The sequence shown here is derived from an EMBL/GenBank/DDBJ whole genome shotgun (WGS) entry which is preliminary data.</text>
</comment>
<dbReference type="Proteomes" id="UP001221189">
    <property type="component" value="Unassembled WGS sequence"/>
</dbReference>
<proteinExistence type="predicted"/>
<protein>
    <submittedName>
        <fullName evidence="8">ATP synthase subunit I</fullName>
    </submittedName>
</protein>
<feature type="transmembrane region" description="Helical" evidence="7">
    <location>
        <begin position="96"/>
        <end position="116"/>
    </location>
</feature>
<organism evidence="8 9">
    <name type="scientific">Roseateles albus</name>
    <dbReference type="NCBI Taxonomy" id="2987525"/>
    <lineage>
        <taxon>Bacteria</taxon>
        <taxon>Pseudomonadati</taxon>
        <taxon>Pseudomonadota</taxon>
        <taxon>Betaproteobacteria</taxon>
        <taxon>Burkholderiales</taxon>
        <taxon>Sphaerotilaceae</taxon>
        <taxon>Roseateles</taxon>
    </lineage>
</organism>
<gene>
    <name evidence="8" type="ORF">PRZ03_12665</name>
</gene>
<name>A0ABT5KGA9_9BURK</name>
<feature type="transmembrane region" description="Helical" evidence="7">
    <location>
        <begin position="128"/>
        <end position="154"/>
    </location>
</feature>
<reference evidence="8 9" key="1">
    <citation type="submission" date="2022-10" db="EMBL/GenBank/DDBJ databases">
        <title>Paucibacter sp. hw1 Genome sequencing.</title>
        <authorList>
            <person name="Park S."/>
        </authorList>
    </citation>
    <scope>NUCLEOTIDE SEQUENCE [LARGE SCALE GENOMIC DNA]</scope>
    <source>
        <strain evidence="9">hw1</strain>
    </source>
</reference>
<evidence type="ECO:0000256" key="5">
    <source>
        <dbReference type="ARBA" id="ARBA00023136"/>
    </source>
</evidence>
<evidence type="ECO:0000256" key="1">
    <source>
        <dbReference type="ARBA" id="ARBA00004651"/>
    </source>
</evidence>
<evidence type="ECO:0000313" key="8">
    <source>
        <dbReference type="EMBL" id="MDC8772427.1"/>
    </source>
</evidence>
<sequence>MGFADIHQTFMTRPVQAERSKVSPASADWDDKKDAWGDVKEDEAEELPFKTLTREQAQALRLKHPPISVWRLVGIQALVGVAIAVLAYLVTGQSKTAQSALWGAAAVVFPNALMAWGMTRLFRGMPAAAVLGFMFWELIKIMTAVAILAVAAVWVPDLNWLAMLAGLVGCLKVNWLALLWQGRTSQI</sequence>
<keyword evidence="9" id="KW-1185">Reference proteome</keyword>
<keyword evidence="4 7" id="KW-1133">Transmembrane helix</keyword>
<dbReference type="InterPro" id="IPR005598">
    <property type="entry name" value="ATP_synth_I"/>
</dbReference>
<evidence type="ECO:0000313" key="9">
    <source>
        <dbReference type="Proteomes" id="UP001221189"/>
    </source>
</evidence>
<feature type="transmembrane region" description="Helical" evidence="7">
    <location>
        <begin position="160"/>
        <end position="180"/>
    </location>
</feature>
<evidence type="ECO:0000256" key="6">
    <source>
        <dbReference type="SAM" id="MobiDB-lite"/>
    </source>
</evidence>
<evidence type="ECO:0000256" key="4">
    <source>
        <dbReference type="ARBA" id="ARBA00022989"/>
    </source>
</evidence>
<evidence type="ECO:0000256" key="3">
    <source>
        <dbReference type="ARBA" id="ARBA00022692"/>
    </source>
</evidence>
<dbReference type="RefSeq" id="WP_273600620.1">
    <property type="nucleotide sequence ID" value="NZ_JAQQXT010000007.1"/>
</dbReference>
<evidence type="ECO:0000256" key="7">
    <source>
        <dbReference type="SAM" id="Phobius"/>
    </source>
</evidence>